<evidence type="ECO:0000256" key="1">
    <source>
        <dbReference type="SAM" id="MobiDB-lite"/>
    </source>
</evidence>
<dbReference type="Proteomes" id="UP000712600">
    <property type="component" value="Unassembled WGS sequence"/>
</dbReference>
<feature type="compositionally biased region" description="Basic and acidic residues" evidence="1">
    <location>
        <begin position="1"/>
        <end position="14"/>
    </location>
</feature>
<reference evidence="2" key="1">
    <citation type="submission" date="2019-12" db="EMBL/GenBank/DDBJ databases">
        <title>Genome sequencing and annotation of Brassica cretica.</title>
        <authorList>
            <person name="Studholme D.J."/>
            <person name="Sarris P."/>
        </authorList>
    </citation>
    <scope>NUCLEOTIDE SEQUENCE</scope>
    <source>
        <strain evidence="2">PFS-109/04</strain>
        <tissue evidence="2">Leaf</tissue>
    </source>
</reference>
<dbReference type="AlphaFoldDB" id="A0A8S9R7I9"/>
<comment type="caution">
    <text evidence="2">The sequence shown here is derived from an EMBL/GenBank/DDBJ whole genome shotgun (WGS) entry which is preliminary data.</text>
</comment>
<accession>A0A8S9R7I9</accession>
<gene>
    <name evidence="2" type="ORF">F2Q69_00013954</name>
</gene>
<feature type="region of interest" description="Disordered" evidence="1">
    <location>
        <begin position="1"/>
        <end position="28"/>
    </location>
</feature>
<organism evidence="2 3">
    <name type="scientific">Brassica cretica</name>
    <name type="common">Mustard</name>
    <dbReference type="NCBI Taxonomy" id="69181"/>
    <lineage>
        <taxon>Eukaryota</taxon>
        <taxon>Viridiplantae</taxon>
        <taxon>Streptophyta</taxon>
        <taxon>Embryophyta</taxon>
        <taxon>Tracheophyta</taxon>
        <taxon>Spermatophyta</taxon>
        <taxon>Magnoliopsida</taxon>
        <taxon>eudicotyledons</taxon>
        <taxon>Gunneridae</taxon>
        <taxon>Pentapetalae</taxon>
        <taxon>rosids</taxon>
        <taxon>malvids</taxon>
        <taxon>Brassicales</taxon>
        <taxon>Brassicaceae</taxon>
        <taxon>Brassiceae</taxon>
        <taxon>Brassica</taxon>
    </lineage>
</organism>
<protein>
    <submittedName>
        <fullName evidence="2">Uncharacterized protein</fullName>
    </submittedName>
</protein>
<name>A0A8S9R7I9_BRACR</name>
<sequence>MPHPLDKATADGHNVDGGLKDIGLTDQSETPSFGANPLGFVSTKLSSVWMLGPVPSAARVHPISLSPKVFLILDEHSLSSIHSQLASRTATAHVPRSASSRPGSDQLARLQLQLVPARTNTASAPSILSLHPGQLQLAFSDQPARDPTTISPRDFNSSSFQRMSVRGSLGGLVSTICKQKVLRT</sequence>
<evidence type="ECO:0000313" key="2">
    <source>
        <dbReference type="EMBL" id="KAF3559221.1"/>
    </source>
</evidence>
<evidence type="ECO:0000313" key="3">
    <source>
        <dbReference type="Proteomes" id="UP000712600"/>
    </source>
</evidence>
<dbReference type="EMBL" id="QGKX02000996">
    <property type="protein sequence ID" value="KAF3559221.1"/>
    <property type="molecule type" value="Genomic_DNA"/>
</dbReference>
<proteinExistence type="predicted"/>